<sequence>MDSIQHLFFVCVVAKTVWNLVVEGFKANQISCFEDVCTSWQFHKRIHVLNMATSGSLWSIWQLRIEFCFQGRFWKSLNCILMKLCGFLLQWVVLCNDAHVGLLCQFILLLN</sequence>
<reference evidence="2" key="1">
    <citation type="journal article" date="2012" name="Nature">
        <title>A physical, genetic and functional sequence assembly of the barley genome.</title>
        <authorList>
            <consortium name="The International Barley Genome Sequencing Consortium"/>
            <person name="Mayer K.F."/>
            <person name="Waugh R."/>
            <person name="Brown J.W."/>
            <person name="Schulman A."/>
            <person name="Langridge P."/>
            <person name="Platzer M."/>
            <person name="Fincher G.B."/>
            <person name="Muehlbauer G.J."/>
            <person name="Sato K."/>
            <person name="Close T.J."/>
            <person name="Wise R.P."/>
            <person name="Stein N."/>
        </authorList>
    </citation>
    <scope>NUCLEOTIDE SEQUENCE [LARGE SCALE GENOMIC DNA]</scope>
    <source>
        <strain evidence="2">cv. Morex</strain>
    </source>
</reference>
<name>A0A8I6YZD4_HORVV</name>
<dbReference type="AlphaFoldDB" id="A0A8I6YZD4"/>
<dbReference type="EnsemblPlants" id="HORVU.MOREX.r3.6HG0552740.1">
    <property type="protein sequence ID" value="HORVU.MOREX.r3.6HG0552740.1.CDS1"/>
    <property type="gene ID" value="HORVU.MOREX.r3.6HG0552740"/>
</dbReference>
<evidence type="ECO:0000313" key="1">
    <source>
        <dbReference type="EnsemblPlants" id="HORVU.MOREX.r3.6HG0552740.1.CDS1"/>
    </source>
</evidence>
<proteinExistence type="predicted"/>
<keyword evidence="2" id="KW-1185">Reference proteome</keyword>
<protein>
    <submittedName>
        <fullName evidence="1">Uncharacterized protein</fullName>
    </submittedName>
</protein>
<evidence type="ECO:0000313" key="2">
    <source>
        <dbReference type="Proteomes" id="UP000011116"/>
    </source>
</evidence>
<reference evidence="1" key="3">
    <citation type="submission" date="2022-01" db="UniProtKB">
        <authorList>
            <consortium name="EnsemblPlants"/>
        </authorList>
    </citation>
    <scope>IDENTIFICATION</scope>
    <source>
        <strain evidence="1">subsp. vulgare</strain>
    </source>
</reference>
<dbReference type="Gramene" id="HORVU.MOREX.r3.6HG0552740.1">
    <property type="protein sequence ID" value="HORVU.MOREX.r3.6HG0552740.1.CDS1"/>
    <property type="gene ID" value="HORVU.MOREX.r3.6HG0552740"/>
</dbReference>
<accession>A0A8I6YZD4</accession>
<reference evidence="1" key="2">
    <citation type="submission" date="2020-10" db="EMBL/GenBank/DDBJ databases">
        <authorList>
            <person name="Scholz U."/>
            <person name="Mascher M."/>
            <person name="Fiebig A."/>
        </authorList>
    </citation>
    <scope>NUCLEOTIDE SEQUENCE [LARGE SCALE GENOMIC DNA]</scope>
    <source>
        <strain evidence="1">cv. Morex</strain>
    </source>
</reference>
<organism evidence="1 2">
    <name type="scientific">Hordeum vulgare subsp. vulgare</name>
    <name type="common">Domesticated barley</name>
    <dbReference type="NCBI Taxonomy" id="112509"/>
    <lineage>
        <taxon>Eukaryota</taxon>
        <taxon>Viridiplantae</taxon>
        <taxon>Streptophyta</taxon>
        <taxon>Embryophyta</taxon>
        <taxon>Tracheophyta</taxon>
        <taxon>Spermatophyta</taxon>
        <taxon>Magnoliopsida</taxon>
        <taxon>Liliopsida</taxon>
        <taxon>Poales</taxon>
        <taxon>Poaceae</taxon>
        <taxon>BOP clade</taxon>
        <taxon>Pooideae</taxon>
        <taxon>Triticodae</taxon>
        <taxon>Triticeae</taxon>
        <taxon>Hordeinae</taxon>
        <taxon>Hordeum</taxon>
    </lineage>
</organism>
<dbReference type="Proteomes" id="UP000011116">
    <property type="component" value="Chromosome 6H"/>
</dbReference>